<keyword evidence="3" id="KW-1185">Reference proteome</keyword>
<feature type="non-terminal residue" evidence="2">
    <location>
        <position position="1"/>
    </location>
</feature>
<accession>A0AA38FRU5</accession>
<feature type="non-terminal residue" evidence="2">
    <location>
        <position position="77"/>
    </location>
</feature>
<feature type="region of interest" description="Disordered" evidence="1">
    <location>
        <begin position="1"/>
        <end position="26"/>
    </location>
</feature>
<dbReference type="AlphaFoldDB" id="A0AA38FRU5"/>
<feature type="compositionally biased region" description="Basic and acidic residues" evidence="1">
    <location>
        <begin position="45"/>
        <end position="55"/>
    </location>
</feature>
<comment type="caution">
    <text evidence="2">The sequence shown here is derived from an EMBL/GenBank/DDBJ whole genome shotgun (WGS) entry which is preliminary data.</text>
</comment>
<name>A0AA38FRU5_TAXCH</name>
<sequence>RDKSTRGTRGTRKRGSPEGRVFHLGQPGQNYVRDAWDAKARNGRRFVRDSRDKSTRGTCGTRKRGLPEGRVFRPGQL</sequence>
<evidence type="ECO:0000313" key="3">
    <source>
        <dbReference type="Proteomes" id="UP000824469"/>
    </source>
</evidence>
<proteinExistence type="predicted"/>
<protein>
    <submittedName>
        <fullName evidence="2">Uncharacterized protein</fullName>
    </submittedName>
</protein>
<dbReference type="EMBL" id="JAHRHJ020000007">
    <property type="protein sequence ID" value="KAH9307768.1"/>
    <property type="molecule type" value="Genomic_DNA"/>
</dbReference>
<gene>
    <name evidence="2" type="ORF">KI387_035679</name>
</gene>
<organism evidence="2 3">
    <name type="scientific">Taxus chinensis</name>
    <name type="common">Chinese yew</name>
    <name type="synonym">Taxus wallichiana var. chinensis</name>
    <dbReference type="NCBI Taxonomy" id="29808"/>
    <lineage>
        <taxon>Eukaryota</taxon>
        <taxon>Viridiplantae</taxon>
        <taxon>Streptophyta</taxon>
        <taxon>Embryophyta</taxon>
        <taxon>Tracheophyta</taxon>
        <taxon>Spermatophyta</taxon>
        <taxon>Pinopsida</taxon>
        <taxon>Pinidae</taxon>
        <taxon>Conifers II</taxon>
        <taxon>Cupressales</taxon>
        <taxon>Taxaceae</taxon>
        <taxon>Taxus</taxon>
    </lineage>
</organism>
<dbReference type="Proteomes" id="UP000824469">
    <property type="component" value="Unassembled WGS sequence"/>
</dbReference>
<evidence type="ECO:0000313" key="2">
    <source>
        <dbReference type="EMBL" id="KAH9307768.1"/>
    </source>
</evidence>
<evidence type="ECO:0000256" key="1">
    <source>
        <dbReference type="SAM" id="MobiDB-lite"/>
    </source>
</evidence>
<feature type="region of interest" description="Disordered" evidence="1">
    <location>
        <begin position="45"/>
        <end position="77"/>
    </location>
</feature>
<reference evidence="2 3" key="1">
    <citation type="journal article" date="2021" name="Nat. Plants">
        <title>The Taxus genome provides insights into paclitaxel biosynthesis.</title>
        <authorList>
            <person name="Xiong X."/>
            <person name="Gou J."/>
            <person name="Liao Q."/>
            <person name="Li Y."/>
            <person name="Zhou Q."/>
            <person name="Bi G."/>
            <person name="Li C."/>
            <person name="Du R."/>
            <person name="Wang X."/>
            <person name="Sun T."/>
            <person name="Guo L."/>
            <person name="Liang H."/>
            <person name="Lu P."/>
            <person name="Wu Y."/>
            <person name="Zhang Z."/>
            <person name="Ro D.K."/>
            <person name="Shang Y."/>
            <person name="Huang S."/>
            <person name="Yan J."/>
        </authorList>
    </citation>
    <scope>NUCLEOTIDE SEQUENCE [LARGE SCALE GENOMIC DNA]</scope>
    <source>
        <strain evidence="2">Ta-2019</strain>
    </source>
</reference>